<keyword evidence="6" id="KW-1017">Isopeptide bond</keyword>
<dbReference type="FunFam" id="2.60.40.10:FF:000174">
    <property type="entry name" value="Nuclear factor of activated T-cells 5, tonicity-responsive"/>
    <property type="match status" value="1"/>
</dbReference>
<dbReference type="PROSITE" id="PS50254">
    <property type="entry name" value="REL_2"/>
    <property type="match status" value="1"/>
</dbReference>
<feature type="compositionally biased region" description="Polar residues" evidence="21">
    <location>
        <begin position="1053"/>
        <end position="1065"/>
    </location>
</feature>
<keyword evidence="4" id="KW-0158">Chromosome</keyword>
<feature type="domain" description="RHD" evidence="22">
    <location>
        <begin position="263"/>
        <end position="435"/>
    </location>
</feature>
<dbReference type="InterPro" id="IPR002909">
    <property type="entry name" value="IPT_dom"/>
</dbReference>
<keyword evidence="9" id="KW-0013">ADP-ribosylation</keyword>
<dbReference type="FunFam" id="2.60.40.340:FF:000002">
    <property type="entry name" value="Nuclear factor of activated T-cells 5, tonicity-responsive"/>
    <property type="match status" value="1"/>
</dbReference>
<evidence type="ECO:0000256" key="11">
    <source>
        <dbReference type="ARBA" id="ARBA00022990"/>
    </source>
</evidence>
<evidence type="ECO:0000256" key="1">
    <source>
        <dbReference type="ARBA" id="ARBA00004123"/>
    </source>
</evidence>
<dbReference type="GO" id="GO:0000981">
    <property type="term" value="F:DNA-binding transcription factor activity, RNA polymerase II-specific"/>
    <property type="evidence" value="ECO:0007669"/>
    <property type="project" value="TreeGrafter"/>
</dbReference>
<dbReference type="InterPro" id="IPR008366">
    <property type="entry name" value="NFAT"/>
</dbReference>
<dbReference type="EMBL" id="JASPKY010000640">
    <property type="protein sequence ID" value="KAK9687487.1"/>
    <property type="molecule type" value="Genomic_DNA"/>
</dbReference>
<dbReference type="GO" id="GO:0000978">
    <property type="term" value="F:RNA polymerase II cis-regulatory region sequence-specific DNA binding"/>
    <property type="evidence" value="ECO:0007669"/>
    <property type="project" value="TreeGrafter"/>
</dbReference>
<dbReference type="InterPro" id="IPR037059">
    <property type="entry name" value="RHD_DNA_bind_dom_sf"/>
</dbReference>
<evidence type="ECO:0000256" key="7">
    <source>
        <dbReference type="ARBA" id="ARBA00022553"/>
    </source>
</evidence>
<evidence type="ECO:0000256" key="15">
    <source>
        <dbReference type="ARBA" id="ARBA00023163"/>
    </source>
</evidence>
<dbReference type="AlphaFoldDB" id="A0AAW1IDD3"/>
<evidence type="ECO:0000256" key="13">
    <source>
        <dbReference type="ARBA" id="ARBA00023125"/>
    </source>
</evidence>
<comment type="function">
    <text evidence="17">Transcription factor involved, among others, in the transcriptional regulation of osmoprotective and inflammatory genes. Binds the DNA consensus sequence 5'-[ACT][AG]TGGAAA[CAT]A[TA][ATC][CA][ATG][GT][GAC][CG][CT]-3'. Mediates the transcriptional response to hypertonicity. Positively regulates the transcription of LCN2 and S100A4 genes; optimal transactivation of these genes requires the presence of DDX5/DDX17. Also involved in the DNA damage response by preventing formation of R-loops; R-loops are composed of a DNA:RNA hybrid and the associated non-template single-stranded DNA.</text>
</comment>
<keyword evidence="10" id="KW-0832">Ubl conjugation</keyword>
<evidence type="ECO:0000259" key="22">
    <source>
        <dbReference type="PROSITE" id="PS50254"/>
    </source>
</evidence>
<dbReference type="GO" id="GO:0048468">
    <property type="term" value="P:cell development"/>
    <property type="evidence" value="ECO:0007669"/>
    <property type="project" value="UniProtKB-ARBA"/>
</dbReference>
<dbReference type="GO" id="GO:0010467">
    <property type="term" value="P:gene expression"/>
    <property type="evidence" value="ECO:0007669"/>
    <property type="project" value="UniProtKB-ARBA"/>
</dbReference>
<keyword evidence="11" id="KW-0007">Acetylation</keyword>
<dbReference type="InterPro" id="IPR032397">
    <property type="entry name" value="RHD_dimer"/>
</dbReference>
<evidence type="ECO:0000256" key="10">
    <source>
        <dbReference type="ARBA" id="ARBA00022843"/>
    </source>
</evidence>
<evidence type="ECO:0000256" key="18">
    <source>
        <dbReference type="ARBA" id="ARBA00065799"/>
    </source>
</evidence>
<keyword evidence="8" id="KW-0227">DNA damage</keyword>
<feature type="region of interest" description="Disordered" evidence="21">
    <location>
        <begin position="1053"/>
        <end position="1077"/>
    </location>
</feature>
<evidence type="ECO:0000313" key="24">
    <source>
        <dbReference type="Proteomes" id="UP001458880"/>
    </source>
</evidence>
<reference evidence="23 24" key="1">
    <citation type="journal article" date="2024" name="BMC Genomics">
        <title>De novo assembly and annotation of Popillia japonica's genome with initial clues to its potential as an invasive pest.</title>
        <authorList>
            <person name="Cucini C."/>
            <person name="Boschi S."/>
            <person name="Funari R."/>
            <person name="Cardaioli E."/>
            <person name="Iannotti N."/>
            <person name="Marturano G."/>
            <person name="Paoli F."/>
            <person name="Bruttini M."/>
            <person name="Carapelli A."/>
            <person name="Frati F."/>
            <person name="Nardi F."/>
        </authorList>
    </citation>
    <scope>NUCLEOTIDE SEQUENCE [LARGE SCALE GENOMIC DNA]</scope>
    <source>
        <strain evidence="23">DMR45628</strain>
    </source>
</reference>
<dbReference type="Gene3D" id="2.60.40.10">
    <property type="entry name" value="Immunoglobulins"/>
    <property type="match status" value="1"/>
</dbReference>
<dbReference type="InterPro" id="IPR008967">
    <property type="entry name" value="p53-like_TF_DNA-bd_sf"/>
</dbReference>
<dbReference type="SUPFAM" id="SSF49417">
    <property type="entry name" value="p53-like transcription factors"/>
    <property type="match status" value="1"/>
</dbReference>
<dbReference type="Proteomes" id="UP001458880">
    <property type="component" value="Unassembled WGS sequence"/>
</dbReference>
<dbReference type="Pfam" id="PF00554">
    <property type="entry name" value="RHD_DNA_bind"/>
    <property type="match status" value="1"/>
</dbReference>
<comment type="caution">
    <text evidence="23">The sequence shown here is derived from an EMBL/GenBank/DDBJ whole genome shotgun (WGS) entry which is preliminary data.</text>
</comment>
<keyword evidence="16" id="KW-0539">Nucleus</keyword>
<keyword evidence="13" id="KW-0238">DNA-binding</keyword>
<organism evidence="23 24">
    <name type="scientific">Popillia japonica</name>
    <name type="common">Japanese beetle</name>
    <dbReference type="NCBI Taxonomy" id="7064"/>
    <lineage>
        <taxon>Eukaryota</taxon>
        <taxon>Metazoa</taxon>
        <taxon>Ecdysozoa</taxon>
        <taxon>Arthropoda</taxon>
        <taxon>Hexapoda</taxon>
        <taxon>Insecta</taxon>
        <taxon>Pterygota</taxon>
        <taxon>Neoptera</taxon>
        <taxon>Endopterygota</taxon>
        <taxon>Coleoptera</taxon>
        <taxon>Polyphaga</taxon>
        <taxon>Scarabaeiformia</taxon>
        <taxon>Scarabaeidae</taxon>
        <taxon>Rutelinae</taxon>
        <taxon>Popillia</taxon>
    </lineage>
</organism>
<evidence type="ECO:0000256" key="19">
    <source>
        <dbReference type="ARBA" id="ARBA00072227"/>
    </source>
</evidence>
<dbReference type="GO" id="GO:0048731">
    <property type="term" value="P:system development"/>
    <property type="evidence" value="ECO:0007669"/>
    <property type="project" value="UniProtKB-ARBA"/>
</dbReference>
<keyword evidence="24" id="KW-1185">Reference proteome</keyword>
<gene>
    <name evidence="23" type="ORF">QE152_g36241</name>
</gene>
<name>A0AAW1IDD3_POPJA</name>
<dbReference type="Gene3D" id="2.60.40.340">
    <property type="entry name" value="Rel homology domain (RHD), DNA-binding domain"/>
    <property type="match status" value="1"/>
</dbReference>
<evidence type="ECO:0000313" key="23">
    <source>
        <dbReference type="EMBL" id="KAK9687487.1"/>
    </source>
</evidence>
<keyword evidence="12" id="KW-0805">Transcription regulation</keyword>
<keyword evidence="15" id="KW-0804">Transcription</keyword>
<feature type="region of interest" description="Disordered" evidence="21">
    <location>
        <begin position="71"/>
        <end position="106"/>
    </location>
</feature>
<keyword evidence="14" id="KW-0010">Activator</keyword>
<accession>A0AAW1IDD3</accession>
<evidence type="ECO:0000256" key="5">
    <source>
        <dbReference type="ARBA" id="ARBA00022490"/>
    </source>
</evidence>
<dbReference type="InterPro" id="IPR013783">
    <property type="entry name" value="Ig-like_fold"/>
</dbReference>
<dbReference type="GO" id="GO:0005667">
    <property type="term" value="C:transcription regulator complex"/>
    <property type="evidence" value="ECO:0007669"/>
    <property type="project" value="TreeGrafter"/>
</dbReference>
<dbReference type="PANTHER" id="PTHR12533:SF7">
    <property type="entry name" value="NFAT NUCLEAR FACTOR, ISOFORM B"/>
    <property type="match status" value="1"/>
</dbReference>
<evidence type="ECO:0000256" key="21">
    <source>
        <dbReference type="SAM" id="MobiDB-lite"/>
    </source>
</evidence>
<sequence>MISETNATTTSATENDKTETVVVCDSGSKRKKQQHSPMQDSGRKWRKLTVILGDSMKMTMCTAPTMVPRIQARRPGRPPSGKRLAMARNFPGKVRSTTRRSLDPCDNSNDSGLGFDHHMDPHAMGIAERLHWSDERAEAKRPRIDVKMESEDGSNRRGDHHMMGLAERLHWSGENVKGKRSSIDVKLENEEANENYGFPENISACKENMTLIRTAPSSTVPSLSISNGQSTSSVRAMPSCLPLVNRNAPASPITLTTQLSNTSKYGDITLSIICQPEQQHRARYQTEGSRGAVKDRSGNGFPMVKLLNGYNKAVTLQVFIGTDMGKVTPHMFYQACRVSGKNSTPCTERKIDGTIVIELIMDPAKDMTATCDCVGILKERNVDVEHRFPDQQGSRSKKKSTRCRMVFRATITHDDGIQETLQVCSHPIVCTQPPGIPEICKKSLTSCPATGGLELFVLGKNFLKDTEVHFQYMEDDHVRWDQSVAPDKEYLQQTHFVCVIPPYMQPNITEPVTVRLYVVSSGKTSEAQQFVYTPVNGAVPSVRLDATPNIQTQTPPANNAPFLDGMMWQLSKQEQDVGMMPPPGTNLVPLSQRRSSTNVMTGSDPHVMTGSDPHSPPLRTMKQELMDENSQNSILDPSELRSTRYRHISESSLDVHQGDSNMSMINENSMDIMRQNGNINENSNLSLVNENSVEMMVRRNSLSGRPVPICESSLDVNVSNSNMSMNDDSTCSSTVHHLTAGNRVFSQGLLGAVHSDIPTPSTEDLKVMDLRMKLPMATVADLVNTTAPSMATLQSLGVTEASNVPLPAQSAHSVESFLTNLETHKMMQNRGLINQILKTDQNIYAQKLSQVLPVQSHIPCPVVSDRALNNAHQADVLSMVAKSEAAAIGEQLNEQTITTTIATTMESSVLPSTISPEKLDAIINSAADTHMQQTQNKLTRSPSNSNMLLTSQDVMLTAQSPLIVPPVINTNLPMSTLPQAASATSPNISPDIILNSQISPTLMCRNSNTMTPENLLPGNLTTLCHPAQAVENPLMAPHAVQTNITLLPPATQASPHLSPTAQQTHIPPDQLNPIQRPTTMGNPLTTMGVSEPEKAIIFNATVDLLETQKKLTNILTTQNMAPQPIMQIQSENSFIAQYPTTTDTNVTAALTPKEKDFQTTQDKKNEDRMIPQSLATMSENELMNIINPSCFDQGAVLRAIYDAKLT</sequence>
<keyword evidence="7" id="KW-0597">Phosphoprotein</keyword>
<proteinExistence type="predicted"/>
<dbReference type="GO" id="GO:0045944">
    <property type="term" value="P:positive regulation of transcription by RNA polymerase II"/>
    <property type="evidence" value="ECO:0007669"/>
    <property type="project" value="UniProtKB-ARBA"/>
</dbReference>
<dbReference type="GO" id="GO:0006974">
    <property type="term" value="P:DNA damage response"/>
    <property type="evidence" value="ECO:0007669"/>
    <property type="project" value="UniProtKB-KW"/>
</dbReference>
<protein>
    <recommendedName>
        <fullName evidence="19">Nuclear factor of activated T-cells 5</fullName>
    </recommendedName>
    <alternativeName>
        <fullName evidence="20">T-cell transcription factor NFAT5</fullName>
    </alternativeName>
</protein>
<evidence type="ECO:0000256" key="17">
    <source>
        <dbReference type="ARBA" id="ARBA00055141"/>
    </source>
</evidence>
<evidence type="ECO:0000256" key="4">
    <source>
        <dbReference type="ARBA" id="ARBA00022454"/>
    </source>
</evidence>
<comment type="subcellular location">
    <subcellularLocation>
        <location evidence="2">Chromosome</location>
    </subcellularLocation>
    <subcellularLocation>
        <location evidence="3">Cytoplasm</location>
    </subcellularLocation>
    <subcellularLocation>
        <location evidence="1">Nucleus</location>
    </subcellularLocation>
</comment>
<dbReference type="InterPro" id="IPR011539">
    <property type="entry name" value="RHD_DNA_bind_dom"/>
</dbReference>
<dbReference type="Pfam" id="PF16179">
    <property type="entry name" value="RHD_dimer"/>
    <property type="match status" value="1"/>
</dbReference>
<dbReference type="GO" id="GO:0005694">
    <property type="term" value="C:chromosome"/>
    <property type="evidence" value="ECO:0007669"/>
    <property type="project" value="UniProtKB-SubCell"/>
</dbReference>
<feature type="region of interest" description="Disordered" evidence="21">
    <location>
        <begin position="596"/>
        <end position="616"/>
    </location>
</feature>
<dbReference type="GO" id="GO:1902531">
    <property type="term" value="P:regulation of intracellular signal transduction"/>
    <property type="evidence" value="ECO:0007669"/>
    <property type="project" value="UniProtKB-ARBA"/>
</dbReference>
<dbReference type="PANTHER" id="PTHR12533">
    <property type="entry name" value="NFAT"/>
    <property type="match status" value="1"/>
</dbReference>
<dbReference type="GO" id="GO:0005634">
    <property type="term" value="C:nucleus"/>
    <property type="evidence" value="ECO:0007669"/>
    <property type="project" value="UniProtKB-SubCell"/>
</dbReference>
<evidence type="ECO:0000256" key="20">
    <source>
        <dbReference type="ARBA" id="ARBA00080722"/>
    </source>
</evidence>
<keyword evidence="5" id="KW-0963">Cytoplasm</keyword>
<comment type="subunit">
    <text evidence="18">Homodimer when bound to DNA, completely encircles its DNA target. Interacts with CIDEC; this interaction is direct and retains NFAT5 in the cytoplasm. Does not bind with Fos and Jun transcription factors. Interacts with DDX5 and DDX17; this interaction leads to DDX5/DDX17 recruitment to LNC2 and S100A4 promoters and NFAT5-mediated DDX5/DDX17-enhanced transactivation.</text>
</comment>
<evidence type="ECO:0000256" key="8">
    <source>
        <dbReference type="ARBA" id="ARBA00022763"/>
    </source>
</evidence>
<dbReference type="InterPro" id="IPR014756">
    <property type="entry name" value="Ig_E-set"/>
</dbReference>
<dbReference type="GO" id="GO:0005737">
    <property type="term" value="C:cytoplasm"/>
    <property type="evidence" value="ECO:0007669"/>
    <property type="project" value="UniProtKB-SubCell"/>
</dbReference>
<evidence type="ECO:0000256" key="12">
    <source>
        <dbReference type="ARBA" id="ARBA00023015"/>
    </source>
</evidence>
<evidence type="ECO:0000256" key="9">
    <source>
        <dbReference type="ARBA" id="ARBA00022765"/>
    </source>
</evidence>
<evidence type="ECO:0000256" key="6">
    <source>
        <dbReference type="ARBA" id="ARBA00022499"/>
    </source>
</evidence>
<feature type="region of interest" description="Disordered" evidence="21">
    <location>
        <begin position="1"/>
        <end position="44"/>
    </location>
</feature>
<evidence type="ECO:0000256" key="14">
    <source>
        <dbReference type="ARBA" id="ARBA00023159"/>
    </source>
</evidence>
<feature type="compositionally biased region" description="Low complexity" evidence="21">
    <location>
        <begin position="1"/>
        <end position="13"/>
    </location>
</feature>
<evidence type="ECO:0000256" key="3">
    <source>
        <dbReference type="ARBA" id="ARBA00004496"/>
    </source>
</evidence>
<evidence type="ECO:0000256" key="2">
    <source>
        <dbReference type="ARBA" id="ARBA00004286"/>
    </source>
</evidence>
<dbReference type="SMART" id="SM00429">
    <property type="entry name" value="IPT"/>
    <property type="match status" value="1"/>
</dbReference>
<dbReference type="SUPFAM" id="SSF81296">
    <property type="entry name" value="E set domains"/>
    <property type="match status" value="1"/>
</dbReference>
<evidence type="ECO:0000256" key="16">
    <source>
        <dbReference type="ARBA" id="ARBA00023242"/>
    </source>
</evidence>